<dbReference type="EMBL" id="DS114348">
    <property type="protein sequence ID" value="EAX88151.1"/>
    <property type="molecule type" value="Genomic_DNA"/>
</dbReference>
<dbReference type="AlphaFoldDB" id="A2G3W2"/>
<sequence length="153" mass="17256">MNWREYVSKGWGAIRRGFSDIKARTTDLTHQIMKNYGDKPAETLGKLASVGNVLDERIGRISMNVGNAGQKLAENLLGRDNFITKAMKSFNKGLTGAIIKDDDPQRYVDNNAYRAYTGGSNWRTNKPLMGRVRILSDMPWIDHLNPKEGIIRT</sequence>
<dbReference type="RefSeq" id="XP_001301081.1">
    <property type="nucleotide sequence ID" value="XM_001301080.1"/>
</dbReference>
<dbReference type="VEuPathDB" id="TrichDB:TVAG_105520"/>
<name>A2G3W2_TRIV3</name>
<gene>
    <name evidence="1" type="ORF">TVAG_105520</name>
</gene>
<protein>
    <submittedName>
        <fullName evidence="1">Uncharacterized protein</fullName>
    </submittedName>
</protein>
<proteinExistence type="predicted"/>
<accession>A2G3W2</accession>
<reference evidence="1" key="1">
    <citation type="submission" date="2006-10" db="EMBL/GenBank/DDBJ databases">
        <authorList>
            <person name="Amadeo P."/>
            <person name="Zhao Q."/>
            <person name="Wortman J."/>
            <person name="Fraser-Liggett C."/>
            <person name="Carlton J."/>
        </authorList>
    </citation>
    <scope>NUCLEOTIDE SEQUENCE</scope>
    <source>
        <strain evidence="1">G3</strain>
    </source>
</reference>
<dbReference type="Proteomes" id="UP000001542">
    <property type="component" value="Unassembled WGS sequence"/>
</dbReference>
<dbReference type="VEuPathDB" id="TrichDB:TVAGG3_0117070"/>
<evidence type="ECO:0000313" key="2">
    <source>
        <dbReference type="Proteomes" id="UP000001542"/>
    </source>
</evidence>
<keyword evidence="2" id="KW-1185">Reference proteome</keyword>
<reference evidence="1" key="2">
    <citation type="journal article" date="2007" name="Science">
        <title>Draft genome sequence of the sexually transmitted pathogen Trichomonas vaginalis.</title>
        <authorList>
            <person name="Carlton J.M."/>
            <person name="Hirt R.P."/>
            <person name="Silva J.C."/>
            <person name="Delcher A.L."/>
            <person name="Schatz M."/>
            <person name="Zhao Q."/>
            <person name="Wortman J.R."/>
            <person name="Bidwell S.L."/>
            <person name="Alsmark U.C.M."/>
            <person name="Besteiro S."/>
            <person name="Sicheritz-Ponten T."/>
            <person name="Noel C.J."/>
            <person name="Dacks J.B."/>
            <person name="Foster P.G."/>
            <person name="Simillion C."/>
            <person name="Van de Peer Y."/>
            <person name="Miranda-Saavedra D."/>
            <person name="Barton G.J."/>
            <person name="Westrop G.D."/>
            <person name="Mueller S."/>
            <person name="Dessi D."/>
            <person name="Fiori P.L."/>
            <person name="Ren Q."/>
            <person name="Paulsen I."/>
            <person name="Zhang H."/>
            <person name="Bastida-Corcuera F.D."/>
            <person name="Simoes-Barbosa A."/>
            <person name="Brown M.T."/>
            <person name="Hayes R.D."/>
            <person name="Mukherjee M."/>
            <person name="Okumura C.Y."/>
            <person name="Schneider R."/>
            <person name="Smith A.J."/>
            <person name="Vanacova S."/>
            <person name="Villalvazo M."/>
            <person name="Haas B.J."/>
            <person name="Pertea M."/>
            <person name="Feldblyum T.V."/>
            <person name="Utterback T.R."/>
            <person name="Shu C.L."/>
            <person name="Osoegawa K."/>
            <person name="de Jong P.J."/>
            <person name="Hrdy I."/>
            <person name="Horvathova L."/>
            <person name="Zubacova Z."/>
            <person name="Dolezal P."/>
            <person name="Malik S.B."/>
            <person name="Logsdon J.M. Jr."/>
            <person name="Henze K."/>
            <person name="Gupta A."/>
            <person name="Wang C.C."/>
            <person name="Dunne R.L."/>
            <person name="Upcroft J.A."/>
            <person name="Upcroft P."/>
            <person name="White O."/>
            <person name="Salzberg S.L."/>
            <person name="Tang P."/>
            <person name="Chiu C.-H."/>
            <person name="Lee Y.-S."/>
            <person name="Embley T.M."/>
            <person name="Coombs G.H."/>
            <person name="Mottram J.C."/>
            <person name="Tachezy J."/>
            <person name="Fraser-Liggett C.M."/>
            <person name="Johnson P.J."/>
        </authorList>
    </citation>
    <scope>NUCLEOTIDE SEQUENCE [LARGE SCALE GENOMIC DNA]</scope>
    <source>
        <strain evidence="1">G3</strain>
    </source>
</reference>
<organism evidence="1 2">
    <name type="scientific">Trichomonas vaginalis (strain ATCC PRA-98 / G3)</name>
    <dbReference type="NCBI Taxonomy" id="412133"/>
    <lineage>
        <taxon>Eukaryota</taxon>
        <taxon>Metamonada</taxon>
        <taxon>Parabasalia</taxon>
        <taxon>Trichomonadida</taxon>
        <taxon>Trichomonadidae</taxon>
        <taxon>Trichomonas</taxon>
    </lineage>
</organism>
<dbReference type="InParanoid" id="A2G3W2"/>
<evidence type="ECO:0000313" key="1">
    <source>
        <dbReference type="EMBL" id="EAX88151.1"/>
    </source>
</evidence>
<dbReference type="KEGG" id="tva:4745807"/>